<reference evidence="1 2" key="1">
    <citation type="submission" date="2024-09" db="EMBL/GenBank/DDBJ databases">
        <title>Chromosome-scale assembly of Riccia sorocarpa.</title>
        <authorList>
            <person name="Paukszto L."/>
        </authorList>
    </citation>
    <scope>NUCLEOTIDE SEQUENCE [LARGE SCALE GENOMIC DNA]</scope>
    <source>
        <strain evidence="1">LP-2024</strain>
        <tissue evidence="1">Aerial parts of the thallus</tissue>
    </source>
</reference>
<dbReference type="AlphaFoldDB" id="A0ABD3HAX1"/>
<sequence>MVRRARTSENYIWLRAIVLCVVADIHRVHSGYLGLGCEAYVWEQHKSECRIWVKPNEEKQMTPPLSLQLVIRLMIKRNLRGAELQKAFVNFAMTRVDYNETWIVQLQPDKTIVAPAEVDLKKFGSCFAGFIGKFAHQKPVTVSLFKRKRDVVRALQEIDKGSEVETPLLFLEMEF</sequence>
<dbReference type="EMBL" id="JBJQOH010000004">
    <property type="protein sequence ID" value="KAL3688668.1"/>
    <property type="molecule type" value="Genomic_DNA"/>
</dbReference>
<comment type="caution">
    <text evidence="1">The sequence shown here is derived from an EMBL/GenBank/DDBJ whole genome shotgun (WGS) entry which is preliminary data.</text>
</comment>
<evidence type="ECO:0000313" key="2">
    <source>
        <dbReference type="Proteomes" id="UP001633002"/>
    </source>
</evidence>
<accession>A0ABD3HAX1</accession>
<proteinExistence type="predicted"/>
<keyword evidence="2" id="KW-1185">Reference proteome</keyword>
<dbReference type="Proteomes" id="UP001633002">
    <property type="component" value="Unassembled WGS sequence"/>
</dbReference>
<protein>
    <submittedName>
        <fullName evidence="1">Uncharacterized protein</fullName>
    </submittedName>
</protein>
<name>A0ABD3HAX1_9MARC</name>
<organism evidence="1 2">
    <name type="scientific">Riccia sorocarpa</name>
    <dbReference type="NCBI Taxonomy" id="122646"/>
    <lineage>
        <taxon>Eukaryota</taxon>
        <taxon>Viridiplantae</taxon>
        <taxon>Streptophyta</taxon>
        <taxon>Embryophyta</taxon>
        <taxon>Marchantiophyta</taxon>
        <taxon>Marchantiopsida</taxon>
        <taxon>Marchantiidae</taxon>
        <taxon>Marchantiales</taxon>
        <taxon>Ricciaceae</taxon>
        <taxon>Riccia</taxon>
    </lineage>
</organism>
<gene>
    <name evidence="1" type="ORF">R1sor_014977</name>
</gene>
<evidence type="ECO:0000313" key="1">
    <source>
        <dbReference type="EMBL" id="KAL3688668.1"/>
    </source>
</evidence>